<sequence>MLGRQRQNPLPPRRASVEQHAWRTWGEAMRTHTNETPPSGQVCPDGNWGPENAHEAATDLAGAAFARALRQGEQAVPHDIRERLRVARLAAVHAHQRALARQAAQDEASTVARRRQSPFSGWRKALAALPIAAAAGIGAIFMQGAVSEDVPHQQVETDLHILSSEVPPSAFADPAFGEYLKRHKLDAPHARP</sequence>
<comment type="caution">
    <text evidence="1">The sequence shown here is derived from an EMBL/GenBank/DDBJ whole genome shotgun (WGS) entry which is preliminary data.</text>
</comment>
<dbReference type="InterPro" id="IPR022064">
    <property type="entry name" value="DUF3619"/>
</dbReference>
<dbReference type="EMBL" id="RDQK01000002">
    <property type="protein sequence ID" value="RMX11590.1"/>
    <property type="molecule type" value="Genomic_DNA"/>
</dbReference>
<protein>
    <submittedName>
        <fullName evidence="1">DUF3619 family protein</fullName>
    </submittedName>
</protein>
<organism evidence="1 2">
    <name type="scientific">Allofranklinella schreckenbergeri</name>
    <dbReference type="NCBI Taxonomy" id="1076744"/>
    <lineage>
        <taxon>Bacteria</taxon>
        <taxon>Pseudomonadati</taxon>
        <taxon>Pseudomonadota</taxon>
        <taxon>Betaproteobacteria</taxon>
        <taxon>Burkholderiales</taxon>
        <taxon>Comamonadaceae</taxon>
        <taxon>Allofranklinella</taxon>
    </lineage>
</organism>
<evidence type="ECO:0000313" key="1">
    <source>
        <dbReference type="EMBL" id="RMX11590.1"/>
    </source>
</evidence>
<gene>
    <name evidence="1" type="ORF">EBQ24_01215</name>
</gene>
<accession>A0A3M6R9J5</accession>
<evidence type="ECO:0000313" key="2">
    <source>
        <dbReference type="Proteomes" id="UP000281171"/>
    </source>
</evidence>
<reference evidence="1 2" key="1">
    <citation type="submission" date="2018-10" db="EMBL/GenBank/DDBJ databases">
        <title>Comamonadaceae CDC group NO-1 genome sequencing and assembly.</title>
        <authorList>
            <person name="Bernier A.-M."/>
            <person name="Bernard K."/>
        </authorList>
    </citation>
    <scope>NUCLEOTIDE SEQUENCE [LARGE SCALE GENOMIC DNA]</scope>
    <source>
        <strain evidence="1 2">NML180581</strain>
    </source>
</reference>
<name>A0A3M6R9J5_9BURK</name>
<dbReference type="AlphaFoldDB" id="A0A3M6R9J5"/>
<dbReference type="Proteomes" id="UP000281171">
    <property type="component" value="Unassembled WGS sequence"/>
</dbReference>
<dbReference type="Pfam" id="PF12279">
    <property type="entry name" value="DUF3619"/>
    <property type="match status" value="1"/>
</dbReference>
<proteinExistence type="predicted"/>